<accession>A0ABP8HWK1</accession>
<protein>
    <submittedName>
        <fullName evidence="1">Uncharacterized protein</fullName>
    </submittedName>
</protein>
<proteinExistence type="predicted"/>
<comment type="caution">
    <text evidence="1">The sequence shown here is derived from an EMBL/GenBank/DDBJ whole genome shotgun (WGS) entry which is preliminary data.</text>
</comment>
<dbReference type="RefSeq" id="WP_345232685.1">
    <property type="nucleotide sequence ID" value="NZ_BAABGZ010000003.1"/>
</dbReference>
<evidence type="ECO:0000313" key="2">
    <source>
        <dbReference type="Proteomes" id="UP001501153"/>
    </source>
</evidence>
<organism evidence="1 2">
    <name type="scientific">Hymenobacter saemangeumensis</name>
    <dbReference type="NCBI Taxonomy" id="1084522"/>
    <lineage>
        <taxon>Bacteria</taxon>
        <taxon>Pseudomonadati</taxon>
        <taxon>Bacteroidota</taxon>
        <taxon>Cytophagia</taxon>
        <taxon>Cytophagales</taxon>
        <taxon>Hymenobacteraceae</taxon>
        <taxon>Hymenobacter</taxon>
    </lineage>
</organism>
<sequence length="296" mass="33289">MLFTAIPPMLYLLRDALFPMLVFLHAVLAGAPPDRGRGSFAHARYRMMRVGRLPAGLRESSGLARADSGLWTHGDGGRPARLTLVELPGTLRHRLDLAPLPNTDWEDLAQDRAGRIYIGDFGNNRNQRRQLAIYRVDPAAARPHIDTIAFRFADQRAFPPPRGRRNFDCEAFFWHQDSLHLFSKDRSLRPWVKHYVLPARPGTYVIAPRDSLRLNTLITAADISPNGQTVALLGYGGVFLFARQPGRRLFDSPKSFRALPRTGQAEALVFVDDSTFVVSNEKGKLFRGQRRAQASH</sequence>
<dbReference type="EMBL" id="BAABGZ010000003">
    <property type="protein sequence ID" value="GAA4346181.1"/>
    <property type="molecule type" value="Genomic_DNA"/>
</dbReference>
<evidence type="ECO:0000313" key="1">
    <source>
        <dbReference type="EMBL" id="GAA4346181.1"/>
    </source>
</evidence>
<dbReference type="SUPFAM" id="SSF101898">
    <property type="entry name" value="NHL repeat"/>
    <property type="match status" value="1"/>
</dbReference>
<name>A0ABP8HWK1_9BACT</name>
<reference evidence="2" key="1">
    <citation type="journal article" date="2019" name="Int. J. Syst. Evol. Microbiol.">
        <title>The Global Catalogue of Microorganisms (GCM) 10K type strain sequencing project: providing services to taxonomists for standard genome sequencing and annotation.</title>
        <authorList>
            <consortium name="The Broad Institute Genomics Platform"/>
            <consortium name="The Broad Institute Genome Sequencing Center for Infectious Disease"/>
            <person name="Wu L."/>
            <person name="Ma J."/>
        </authorList>
    </citation>
    <scope>NUCLEOTIDE SEQUENCE [LARGE SCALE GENOMIC DNA]</scope>
    <source>
        <strain evidence="2">JCM 17923</strain>
    </source>
</reference>
<gene>
    <name evidence="1" type="ORF">GCM10023185_00410</name>
</gene>
<dbReference type="Proteomes" id="UP001501153">
    <property type="component" value="Unassembled WGS sequence"/>
</dbReference>
<keyword evidence="2" id="KW-1185">Reference proteome</keyword>